<evidence type="ECO:0000313" key="2">
    <source>
        <dbReference type="Proteomes" id="UP000005178"/>
    </source>
</evidence>
<dbReference type="RefSeq" id="WP_007049147.1">
    <property type="nucleotide sequence ID" value="NZ_DS560015.1"/>
</dbReference>
<gene>
    <name evidence="1" type="ORF">ANASTE_00698</name>
</gene>
<protein>
    <submittedName>
        <fullName evidence="1">Uncharacterized protein</fullName>
    </submittedName>
</protein>
<dbReference type="GeneID" id="97999602"/>
<dbReference type="EMBL" id="ABIL02000005">
    <property type="protein sequence ID" value="EDS72983.1"/>
    <property type="molecule type" value="Genomic_DNA"/>
</dbReference>
<organism evidence="1 2">
    <name type="scientific">Anaerofustis stercorihominis DSM 17244</name>
    <dbReference type="NCBI Taxonomy" id="445971"/>
    <lineage>
        <taxon>Bacteria</taxon>
        <taxon>Bacillati</taxon>
        <taxon>Bacillota</taxon>
        <taxon>Clostridia</taxon>
        <taxon>Eubacteriales</taxon>
        <taxon>Eubacteriaceae</taxon>
        <taxon>Anaerofustis</taxon>
    </lineage>
</organism>
<dbReference type="STRING" id="445971.ANASTE_00698"/>
<dbReference type="HOGENOM" id="CLU_1782852_0_0_9"/>
<dbReference type="AlphaFoldDB" id="B1C7J6"/>
<evidence type="ECO:0000313" key="1">
    <source>
        <dbReference type="EMBL" id="EDS72983.1"/>
    </source>
</evidence>
<accession>B1C7J6</accession>
<keyword evidence="2" id="KW-1185">Reference proteome</keyword>
<comment type="caution">
    <text evidence="1">The sequence shown here is derived from an EMBL/GenBank/DDBJ whole genome shotgun (WGS) entry which is preliminary data.</text>
</comment>
<proteinExistence type="predicted"/>
<reference evidence="1" key="1">
    <citation type="submission" date="2008-01" db="EMBL/GenBank/DDBJ databases">
        <authorList>
            <person name="Fulton L."/>
            <person name="Clifton S."/>
            <person name="Fulton B."/>
            <person name="Xu J."/>
            <person name="Minx P."/>
            <person name="Pepin K.H."/>
            <person name="Johnson M."/>
            <person name="Thiruvilangam P."/>
            <person name="Bhonagiri V."/>
            <person name="Nash W.E."/>
            <person name="Mardis E.R."/>
            <person name="Wilson R.K."/>
        </authorList>
    </citation>
    <scope>NUCLEOTIDE SEQUENCE [LARGE SCALE GENOMIC DNA]</scope>
    <source>
        <strain evidence="1">DSM 17244</strain>
    </source>
</reference>
<name>B1C7J6_9FIRM</name>
<reference evidence="1" key="2">
    <citation type="submission" date="2013-08" db="EMBL/GenBank/DDBJ databases">
        <title>Draft genome sequence of Anaerofustis stercorihominis (DSM 17244).</title>
        <authorList>
            <person name="Sudarsanam P."/>
            <person name="Ley R."/>
            <person name="Guruge J."/>
            <person name="Turnbaugh P.J."/>
            <person name="Mahowald M."/>
            <person name="Liep D."/>
            <person name="Gordon J."/>
        </authorList>
    </citation>
    <scope>NUCLEOTIDE SEQUENCE</scope>
    <source>
        <strain evidence="1">DSM 17244</strain>
    </source>
</reference>
<sequence>MQDFRNLTKSSHPLSYIFKRFLKAYRNDKGITLNRVDVRELFIYTDKLERENAELGKYKIRSLADKAVEENRLYKITVMDRDKGDIISDTTVNYKGLFGILIEKFSNDDIKQFERDLLMDGYIFAERGKETISIAQSVLKGGKYG</sequence>
<dbReference type="Proteomes" id="UP000005178">
    <property type="component" value="Unassembled WGS sequence"/>
</dbReference>